<feature type="domain" description="Carboxymuconolactone decarboxylase-like" evidence="2">
    <location>
        <begin position="30"/>
        <end position="88"/>
    </location>
</feature>
<dbReference type="RefSeq" id="WP_203855023.1">
    <property type="nucleotide sequence ID" value="NZ_BNCB01000012.1"/>
</dbReference>
<reference evidence="4" key="1">
    <citation type="submission" date="2023-07" db="EMBL/GenBank/DDBJ databases">
        <title>Whole genome shotgun sequence of Streptomyces achromogenes subsp. rubradiris NBRC 14000.</title>
        <authorList>
            <person name="Komaki H."/>
            <person name="Tamura T."/>
        </authorList>
    </citation>
    <scope>NUCLEOTIDE SEQUENCE [LARGE SCALE GENOMIC DNA]</scope>
    <source>
        <strain evidence="4">NBRC 14000</strain>
    </source>
</reference>
<sequence>MTDCWMARAFVHAEAEHGNPALVVAEPVDYTGRVLFDEVWEREGLSKRDRGLVIISALTALGKMDQSRFHHGLARQNGVADEELREALPLSRRGRKRGAGRPRWPERDRRDRGRAHRPPASGPGKAGGRDGQRLPAVGGLPPV</sequence>
<organism evidence="3 4">
    <name type="scientific">Streptomyces rubradiris</name>
    <name type="common">Streptomyces achromogenes subsp. rubradiris</name>
    <dbReference type="NCBI Taxonomy" id="285531"/>
    <lineage>
        <taxon>Bacteria</taxon>
        <taxon>Bacillati</taxon>
        <taxon>Actinomycetota</taxon>
        <taxon>Actinomycetes</taxon>
        <taxon>Kitasatosporales</taxon>
        <taxon>Streptomycetaceae</taxon>
        <taxon>Streptomyces</taxon>
    </lineage>
</organism>
<evidence type="ECO:0000313" key="4">
    <source>
        <dbReference type="Proteomes" id="UP000646738"/>
    </source>
</evidence>
<dbReference type="EMBL" id="BNEA01000015">
    <property type="protein sequence ID" value="GHI52967.1"/>
    <property type="molecule type" value="Genomic_DNA"/>
</dbReference>
<dbReference type="InterPro" id="IPR029032">
    <property type="entry name" value="AhpD-like"/>
</dbReference>
<keyword evidence="4" id="KW-1185">Reference proteome</keyword>
<evidence type="ECO:0000259" key="2">
    <source>
        <dbReference type="Pfam" id="PF02627"/>
    </source>
</evidence>
<comment type="caution">
    <text evidence="3">The sequence shown here is derived from an EMBL/GenBank/DDBJ whole genome shotgun (WGS) entry which is preliminary data.</text>
</comment>
<dbReference type="PANTHER" id="PTHR33570:SF9">
    <property type="entry name" value="BLL4600 PROTEIN"/>
    <property type="match status" value="1"/>
</dbReference>
<dbReference type="InterPro" id="IPR003779">
    <property type="entry name" value="CMD-like"/>
</dbReference>
<gene>
    <name evidence="3" type="ORF">Srubr_28130</name>
</gene>
<dbReference type="Pfam" id="PF02627">
    <property type="entry name" value="CMD"/>
    <property type="match status" value="1"/>
</dbReference>
<feature type="region of interest" description="Disordered" evidence="1">
    <location>
        <begin position="85"/>
        <end position="143"/>
    </location>
</feature>
<dbReference type="PANTHER" id="PTHR33570">
    <property type="entry name" value="4-CARBOXYMUCONOLACTONE DECARBOXYLASE FAMILY PROTEIN"/>
    <property type="match status" value="1"/>
</dbReference>
<dbReference type="Proteomes" id="UP000646738">
    <property type="component" value="Unassembled WGS sequence"/>
</dbReference>
<evidence type="ECO:0000256" key="1">
    <source>
        <dbReference type="SAM" id="MobiDB-lite"/>
    </source>
</evidence>
<evidence type="ECO:0000313" key="3">
    <source>
        <dbReference type="EMBL" id="GHI52967.1"/>
    </source>
</evidence>
<dbReference type="SUPFAM" id="SSF69118">
    <property type="entry name" value="AhpD-like"/>
    <property type="match status" value="1"/>
</dbReference>
<dbReference type="Gene3D" id="1.20.1290.10">
    <property type="entry name" value="AhpD-like"/>
    <property type="match status" value="1"/>
</dbReference>
<protein>
    <recommendedName>
        <fullName evidence="2">Carboxymuconolactone decarboxylase-like domain-containing protein</fullName>
    </recommendedName>
</protein>
<accession>A0ABQ3RAY1</accession>
<proteinExistence type="predicted"/>
<name>A0ABQ3RAY1_STRRR</name>
<dbReference type="InterPro" id="IPR052512">
    <property type="entry name" value="4CMD/NDH-1_regulator"/>
</dbReference>